<evidence type="ECO:0000256" key="1">
    <source>
        <dbReference type="SAM" id="MobiDB-lite"/>
    </source>
</evidence>
<accession>A0ABD2JRL8</accession>
<keyword evidence="2" id="KW-1133">Transmembrane helix</keyword>
<evidence type="ECO:0000313" key="4">
    <source>
        <dbReference type="Proteomes" id="UP001620645"/>
    </source>
</evidence>
<keyword evidence="4" id="KW-1185">Reference proteome</keyword>
<feature type="region of interest" description="Disordered" evidence="1">
    <location>
        <begin position="203"/>
        <end position="281"/>
    </location>
</feature>
<comment type="caution">
    <text evidence="3">The sequence shown here is derived from an EMBL/GenBank/DDBJ whole genome shotgun (WGS) entry which is preliminary data.</text>
</comment>
<feature type="compositionally biased region" description="Polar residues" evidence="1">
    <location>
        <begin position="109"/>
        <end position="119"/>
    </location>
</feature>
<reference evidence="3 4" key="1">
    <citation type="submission" date="2024-10" db="EMBL/GenBank/DDBJ databases">
        <authorList>
            <person name="Kim D."/>
        </authorList>
    </citation>
    <scope>NUCLEOTIDE SEQUENCE [LARGE SCALE GENOMIC DNA]</scope>
    <source>
        <strain evidence="3">Taebaek</strain>
    </source>
</reference>
<gene>
    <name evidence="3" type="ORF">niasHS_005166</name>
</gene>
<evidence type="ECO:0000256" key="2">
    <source>
        <dbReference type="SAM" id="Phobius"/>
    </source>
</evidence>
<keyword evidence="2" id="KW-0812">Transmembrane</keyword>
<keyword evidence="2" id="KW-0472">Membrane</keyword>
<evidence type="ECO:0000313" key="3">
    <source>
        <dbReference type="EMBL" id="KAL3093271.1"/>
    </source>
</evidence>
<organism evidence="3 4">
    <name type="scientific">Heterodera schachtii</name>
    <name type="common">Sugarbeet cyst nematode worm</name>
    <name type="synonym">Tylenchus schachtii</name>
    <dbReference type="NCBI Taxonomy" id="97005"/>
    <lineage>
        <taxon>Eukaryota</taxon>
        <taxon>Metazoa</taxon>
        <taxon>Ecdysozoa</taxon>
        <taxon>Nematoda</taxon>
        <taxon>Chromadorea</taxon>
        <taxon>Rhabditida</taxon>
        <taxon>Tylenchina</taxon>
        <taxon>Tylenchomorpha</taxon>
        <taxon>Tylenchoidea</taxon>
        <taxon>Heteroderidae</taxon>
        <taxon>Heteroderinae</taxon>
        <taxon>Heterodera</taxon>
    </lineage>
</organism>
<protein>
    <submittedName>
        <fullName evidence="3">Uncharacterized protein</fullName>
    </submittedName>
</protein>
<dbReference type="Proteomes" id="UP001620645">
    <property type="component" value="Unassembled WGS sequence"/>
</dbReference>
<dbReference type="EMBL" id="JBICCN010000112">
    <property type="protein sequence ID" value="KAL3093271.1"/>
    <property type="molecule type" value="Genomic_DNA"/>
</dbReference>
<proteinExistence type="predicted"/>
<dbReference type="AlphaFoldDB" id="A0ABD2JRL8"/>
<feature type="region of interest" description="Disordered" evidence="1">
    <location>
        <begin position="102"/>
        <end position="124"/>
    </location>
</feature>
<feature type="transmembrane region" description="Helical" evidence="2">
    <location>
        <begin position="63"/>
        <end position="84"/>
    </location>
</feature>
<sequence>MEYPSNLTWVIVPQCECVAPLNVCVRPSDYRHPIVCVPTFLVENFPTTISQCVANGTDPMLKVWVTLVFLLLLELSILVLVVLVTRRLHSVKNVHRSTPKKEYEMTEFHSPQSRNPNTNARHRRNFPPLAIPPFKHRTAPPEDFDENGDGFIEDSWIPDTRDRELDEAVTSDKNMQRLPPKKEYKMAEFPSTHRRNTNANARHRRNFPPLTIPPYKHRTAPPEDFDENGDGFIKDSWIPDSRDRELDEAVTSDKNVADGLPPKPKERKYKSHYVLAPIPEE</sequence>
<name>A0ABD2JRL8_HETSC</name>